<keyword evidence="2" id="KW-0963">Cytoplasm</keyword>
<dbReference type="GO" id="GO:0005786">
    <property type="term" value="C:signal recognition particle, endoplasmic reticulum targeting"/>
    <property type="evidence" value="ECO:0007669"/>
    <property type="project" value="UniProtKB-KW"/>
</dbReference>
<feature type="compositionally biased region" description="Basic residues" evidence="5">
    <location>
        <begin position="262"/>
        <end position="272"/>
    </location>
</feature>
<keyword evidence="4" id="KW-0687">Ribonucleoprotein</keyword>
<gene>
    <name evidence="6" type="ORF">MCYG_08729</name>
</gene>
<evidence type="ECO:0000313" key="7">
    <source>
        <dbReference type="Proteomes" id="UP000002035"/>
    </source>
</evidence>
<protein>
    <submittedName>
        <fullName evidence="6">Signal recognition particle SEC65 subunit</fullName>
    </submittedName>
</protein>
<dbReference type="GO" id="GO:0006617">
    <property type="term" value="P:SRP-dependent cotranslational protein targeting to membrane, signal sequence recognition"/>
    <property type="evidence" value="ECO:0007669"/>
    <property type="project" value="TreeGrafter"/>
</dbReference>
<feature type="compositionally biased region" description="Acidic residues" evidence="5">
    <location>
        <begin position="9"/>
        <end position="21"/>
    </location>
</feature>
<keyword evidence="3" id="KW-0733">Signal recognition particle</keyword>
<feature type="compositionally biased region" description="Basic and acidic residues" evidence="5">
    <location>
        <begin position="23"/>
        <end position="36"/>
    </location>
</feature>
<evidence type="ECO:0000256" key="2">
    <source>
        <dbReference type="ARBA" id="ARBA00022490"/>
    </source>
</evidence>
<dbReference type="InterPro" id="IPR036521">
    <property type="entry name" value="SRP19-like_sf"/>
</dbReference>
<evidence type="ECO:0000256" key="5">
    <source>
        <dbReference type="SAM" id="MobiDB-lite"/>
    </source>
</evidence>
<dbReference type="OrthoDB" id="2190947at2759"/>
<dbReference type="FunFam" id="3.30.56.30:FF:000003">
    <property type="entry name" value="Signal recognition particle SEC65 subunit"/>
    <property type="match status" value="1"/>
</dbReference>
<proteinExistence type="predicted"/>
<dbReference type="EMBL" id="DS995710">
    <property type="protein sequence ID" value="EEQ28570.1"/>
    <property type="molecule type" value="Genomic_DNA"/>
</dbReference>
<dbReference type="HOGENOM" id="CLU_065433_0_0_1"/>
<dbReference type="STRING" id="554155.C5G1A7"/>
<dbReference type="GO" id="GO:0008312">
    <property type="term" value="F:7S RNA binding"/>
    <property type="evidence" value="ECO:0007669"/>
    <property type="project" value="InterPro"/>
</dbReference>
<keyword evidence="7" id="KW-1185">Reference proteome</keyword>
<comment type="subcellular location">
    <subcellularLocation>
        <location evidence="1">Cytoplasm</location>
    </subcellularLocation>
</comment>
<evidence type="ECO:0000256" key="1">
    <source>
        <dbReference type="ARBA" id="ARBA00004496"/>
    </source>
</evidence>
<reference evidence="7" key="1">
    <citation type="journal article" date="2012" name="MBio">
        <title>Comparative genome analysis of Trichophyton rubrum and related dermatophytes reveals candidate genes involved in infection.</title>
        <authorList>
            <person name="Martinez D.A."/>
            <person name="Oliver B.G."/>
            <person name="Graeser Y."/>
            <person name="Goldberg J.M."/>
            <person name="Li W."/>
            <person name="Martinez-Rossi N.M."/>
            <person name="Monod M."/>
            <person name="Shelest E."/>
            <person name="Barton R.C."/>
            <person name="Birch E."/>
            <person name="Brakhage A.A."/>
            <person name="Chen Z."/>
            <person name="Gurr S.J."/>
            <person name="Heiman D."/>
            <person name="Heitman J."/>
            <person name="Kosti I."/>
            <person name="Rossi A."/>
            <person name="Saif S."/>
            <person name="Samalova M."/>
            <person name="Saunders C.W."/>
            <person name="Shea T."/>
            <person name="Summerbell R.C."/>
            <person name="Xu J."/>
            <person name="Young S."/>
            <person name="Zeng Q."/>
            <person name="Birren B.W."/>
            <person name="Cuomo C.A."/>
            <person name="White T.C."/>
        </authorList>
    </citation>
    <scope>NUCLEOTIDE SEQUENCE [LARGE SCALE GENOMIC DNA]</scope>
    <source>
        <strain evidence="7">ATCC MYA-4605 / CBS 113480</strain>
    </source>
</reference>
<dbReference type="Pfam" id="PF01922">
    <property type="entry name" value="SRP19"/>
    <property type="match status" value="1"/>
</dbReference>
<feature type="region of interest" description="Disordered" evidence="5">
    <location>
        <begin position="1"/>
        <end position="75"/>
    </location>
</feature>
<dbReference type="eggNOG" id="KOG3198">
    <property type="taxonomic scope" value="Eukaryota"/>
</dbReference>
<dbReference type="GeneID" id="9223887"/>
<dbReference type="SUPFAM" id="SSF69695">
    <property type="entry name" value="SRP19"/>
    <property type="match status" value="1"/>
</dbReference>
<dbReference type="AlphaFoldDB" id="C5G1A7"/>
<organism evidence="6 7">
    <name type="scientific">Arthroderma otae (strain ATCC MYA-4605 / CBS 113480)</name>
    <name type="common">Microsporum canis</name>
    <dbReference type="NCBI Taxonomy" id="554155"/>
    <lineage>
        <taxon>Eukaryota</taxon>
        <taxon>Fungi</taxon>
        <taxon>Dikarya</taxon>
        <taxon>Ascomycota</taxon>
        <taxon>Pezizomycotina</taxon>
        <taxon>Eurotiomycetes</taxon>
        <taxon>Eurotiomycetidae</taxon>
        <taxon>Onygenales</taxon>
        <taxon>Arthrodermataceae</taxon>
        <taxon>Microsporum</taxon>
    </lineage>
</organism>
<dbReference type="VEuPathDB" id="FungiDB:MCYG_08729"/>
<evidence type="ECO:0000256" key="4">
    <source>
        <dbReference type="ARBA" id="ARBA00023274"/>
    </source>
</evidence>
<dbReference type="OMA" id="NPFKEAM"/>
<feature type="region of interest" description="Disordered" evidence="5">
    <location>
        <begin position="216"/>
        <end position="272"/>
    </location>
</feature>
<name>C5G1A7_ARTOC</name>
<dbReference type="InterPro" id="IPR002778">
    <property type="entry name" value="Signal_recog_particle_SRP19"/>
</dbReference>
<dbReference type="PANTHER" id="PTHR17453">
    <property type="entry name" value="SIGNAL RECOGNITION PARTICLE 19 KD PROTEIN"/>
    <property type="match status" value="1"/>
</dbReference>
<evidence type="ECO:0000256" key="3">
    <source>
        <dbReference type="ARBA" id="ARBA00023135"/>
    </source>
</evidence>
<dbReference type="Gene3D" id="3.30.56.30">
    <property type="entry name" value="Signal recognition particle, SRP19-like subunit"/>
    <property type="match status" value="1"/>
</dbReference>
<accession>C5G1A7</accession>
<dbReference type="RefSeq" id="XP_002842589.1">
    <property type="nucleotide sequence ID" value="XM_002842543.1"/>
</dbReference>
<dbReference type="PANTHER" id="PTHR17453:SF0">
    <property type="entry name" value="SIGNAL RECOGNITION PARTICLE 19 KDA PROTEIN"/>
    <property type="match status" value="1"/>
</dbReference>
<sequence length="272" mass="29983">MSHARVEEVSDSDPDDMDPSDFDPAKDSIIYHKDIETPPSNSIPHRPAARPTTASPSPPLFPSLPQVHRPSVAQGRDIPRSYQCLYPVYFDKSRTRAEGRRVSRKLAVDSPLAKDILDATQLLGLTVGFEPDKLHPKDWSNPGRVRVMLKDEDRRPASSSIKNKHLLYTHVAQYLQAHPTTEQTPFRLRLHGMPTPDKPPGPPATPRGWKISNILPLHSPALTGGGVSDNPFKEAMKEMQAQQGLPGMPGMSAPASTAPEPKKKKDKKKGKA</sequence>
<evidence type="ECO:0000313" key="6">
    <source>
        <dbReference type="EMBL" id="EEQ28570.1"/>
    </source>
</evidence>
<dbReference type="Proteomes" id="UP000002035">
    <property type="component" value="Unassembled WGS sequence"/>
</dbReference>